<name>A0A2S8G2V3_9BACT</name>
<protein>
    <submittedName>
        <fullName evidence="1">Uncharacterized protein</fullName>
    </submittedName>
</protein>
<dbReference type="AlphaFoldDB" id="A0A2S8G2V3"/>
<accession>A0A2S8G2V3</accession>
<evidence type="ECO:0000313" key="1">
    <source>
        <dbReference type="EMBL" id="PQO38591.1"/>
    </source>
</evidence>
<proteinExistence type="predicted"/>
<dbReference type="OrthoDB" id="288470at2"/>
<gene>
    <name evidence="1" type="ORF">C5Y98_11125</name>
</gene>
<evidence type="ECO:0000313" key="2">
    <source>
        <dbReference type="Proteomes" id="UP000239388"/>
    </source>
</evidence>
<dbReference type="RefSeq" id="WP_105354101.1">
    <property type="nucleotide sequence ID" value="NZ_PUIB01000011.1"/>
</dbReference>
<reference evidence="1 2" key="1">
    <citation type="submission" date="2018-02" db="EMBL/GenBank/DDBJ databases">
        <title>Comparative genomes isolates from brazilian mangrove.</title>
        <authorList>
            <person name="Araujo J.E."/>
            <person name="Taketani R.G."/>
            <person name="Silva M.C.P."/>
            <person name="Loureco M.V."/>
            <person name="Andreote F.D."/>
        </authorList>
    </citation>
    <scope>NUCLEOTIDE SEQUENCE [LARGE SCALE GENOMIC DNA]</scope>
    <source>
        <strain evidence="1 2">NAP PRIS-MGV</strain>
    </source>
</reference>
<organism evidence="1 2">
    <name type="scientific">Blastopirellula marina</name>
    <dbReference type="NCBI Taxonomy" id="124"/>
    <lineage>
        <taxon>Bacteria</taxon>
        <taxon>Pseudomonadati</taxon>
        <taxon>Planctomycetota</taxon>
        <taxon>Planctomycetia</taxon>
        <taxon>Pirellulales</taxon>
        <taxon>Pirellulaceae</taxon>
        <taxon>Blastopirellula</taxon>
    </lineage>
</organism>
<sequence length="64" mass="7238">MIVSPHGGFLVDTETIAFARMYRCHHCANVVQGIHQDDSSVICEKCESELHSDDEIAYRLDSEK</sequence>
<dbReference type="EMBL" id="PUIB01000011">
    <property type="protein sequence ID" value="PQO38591.1"/>
    <property type="molecule type" value="Genomic_DNA"/>
</dbReference>
<dbReference type="Proteomes" id="UP000239388">
    <property type="component" value="Unassembled WGS sequence"/>
</dbReference>
<comment type="caution">
    <text evidence="1">The sequence shown here is derived from an EMBL/GenBank/DDBJ whole genome shotgun (WGS) entry which is preliminary data.</text>
</comment>